<dbReference type="PANTHER" id="PTHR36528">
    <property type="entry name" value="CRISPR SYSTEM SINGLE-STRAND-SPECIFIC DEOXYRIBONUCLEASE CAS10/CSM1 (SUBTYPE III-A)"/>
    <property type="match status" value="1"/>
</dbReference>
<evidence type="ECO:0000313" key="15">
    <source>
        <dbReference type="Proteomes" id="UP000477285"/>
    </source>
</evidence>
<dbReference type="Pfam" id="PF18211">
    <property type="entry name" value="Csm1_B"/>
    <property type="match status" value="1"/>
</dbReference>
<keyword evidence="4" id="KW-0808">Transferase</keyword>
<dbReference type="InterPro" id="IPR000160">
    <property type="entry name" value="GGDEF_dom"/>
</dbReference>
<evidence type="ECO:0000256" key="8">
    <source>
        <dbReference type="ARBA" id="ARBA00022801"/>
    </source>
</evidence>
<dbReference type="GO" id="GO:0004519">
    <property type="term" value="F:endonuclease activity"/>
    <property type="evidence" value="ECO:0007669"/>
    <property type="project" value="UniProtKB-KW"/>
</dbReference>
<evidence type="ECO:0000256" key="3">
    <source>
        <dbReference type="ARBA" id="ARBA00014333"/>
    </source>
</evidence>
<evidence type="ECO:0000256" key="7">
    <source>
        <dbReference type="ARBA" id="ARBA00022759"/>
    </source>
</evidence>
<evidence type="ECO:0000256" key="1">
    <source>
        <dbReference type="ARBA" id="ARBA00001968"/>
    </source>
</evidence>
<name>A0A6L8SZ53_9FIRM</name>
<evidence type="ECO:0000256" key="4">
    <source>
        <dbReference type="ARBA" id="ARBA00022679"/>
    </source>
</evidence>
<dbReference type="NCBIfam" id="TIGR02578">
    <property type="entry name" value="cas_TM1811_Csm1"/>
    <property type="match status" value="1"/>
</dbReference>
<organism evidence="14 15">
    <name type="scientific">Blautia wexlerae</name>
    <dbReference type="NCBI Taxonomy" id="418240"/>
    <lineage>
        <taxon>Bacteria</taxon>
        <taxon>Bacillati</taxon>
        <taxon>Bacillota</taxon>
        <taxon>Clostridia</taxon>
        <taxon>Lachnospirales</taxon>
        <taxon>Lachnospiraceae</taxon>
        <taxon>Blautia</taxon>
    </lineage>
</organism>
<keyword evidence="10" id="KW-0067">ATP-binding</keyword>
<dbReference type="InterPro" id="IPR006674">
    <property type="entry name" value="HD_domain"/>
</dbReference>
<dbReference type="PANTHER" id="PTHR36528:SF1">
    <property type="entry name" value="CRISPR SYSTEM SINGLE-STRAND-SPECIFIC DEOXYRIBONUCLEASE CAS10_CSM1 (SUBTYPE III-A)"/>
    <property type="match status" value="1"/>
</dbReference>
<keyword evidence="7" id="KW-0255">Endonuclease</keyword>
<evidence type="ECO:0000256" key="12">
    <source>
        <dbReference type="ARBA" id="ARBA00032922"/>
    </source>
</evidence>
<keyword evidence="5" id="KW-0540">Nuclease</keyword>
<dbReference type="GO" id="GO:0051607">
    <property type="term" value="P:defense response to virus"/>
    <property type="evidence" value="ECO:0007669"/>
    <property type="project" value="UniProtKB-KW"/>
</dbReference>
<dbReference type="Gene3D" id="3.30.70.270">
    <property type="match status" value="1"/>
</dbReference>
<dbReference type="Proteomes" id="UP000477285">
    <property type="component" value="Unassembled WGS sequence"/>
</dbReference>
<evidence type="ECO:0000313" key="14">
    <source>
        <dbReference type="EMBL" id="MZL32466.1"/>
    </source>
</evidence>
<gene>
    <name evidence="14" type="primary">cas10</name>
    <name evidence="14" type="ORF">GT728_04435</name>
</gene>
<dbReference type="Pfam" id="PF20824">
    <property type="entry name" value="Cmr2_hel_dom2"/>
    <property type="match status" value="1"/>
</dbReference>
<accession>A0A6L8SZ53</accession>
<dbReference type="InterPro" id="IPR043128">
    <property type="entry name" value="Rev_trsase/Diguanyl_cyclase"/>
</dbReference>
<dbReference type="GO" id="GO:0004527">
    <property type="term" value="F:exonuclease activity"/>
    <property type="evidence" value="ECO:0007669"/>
    <property type="project" value="UniProtKB-KW"/>
</dbReference>
<keyword evidence="11" id="KW-0051">Antiviral defense</keyword>
<evidence type="ECO:0000256" key="11">
    <source>
        <dbReference type="ARBA" id="ARBA00023118"/>
    </source>
</evidence>
<dbReference type="EMBL" id="WWVQ01000007">
    <property type="protein sequence ID" value="MZL32466.1"/>
    <property type="molecule type" value="Genomic_DNA"/>
</dbReference>
<dbReference type="Pfam" id="PF01966">
    <property type="entry name" value="HD"/>
    <property type="match status" value="1"/>
</dbReference>
<evidence type="ECO:0000256" key="9">
    <source>
        <dbReference type="ARBA" id="ARBA00022839"/>
    </source>
</evidence>
<dbReference type="CDD" id="cd09680">
    <property type="entry name" value="Cas10_III"/>
    <property type="match status" value="1"/>
</dbReference>
<comment type="similarity">
    <text evidence="2">Belongs to the CRISPR-associated Cas10/Csm1 family.</text>
</comment>
<dbReference type="InterPro" id="IPR052117">
    <property type="entry name" value="Cas10/Csm1_subtype-III-A"/>
</dbReference>
<evidence type="ECO:0000259" key="13">
    <source>
        <dbReference type="PROSITE" id="PS50887"/>
    </source>
</evidence>
<feature type="domain" description="GGDEF" evidence="13">
    <location>
        <begin position="511"/>
        <end position="664"/>
    </location>
</feature>
<protein>
    <recommendedName>
        <fullName evidence="3">CRISPR system single-strand-specific deoxyribonuclease Cas10/Csm1 (subtype III-A)</fullName>
    </recommendedName>
    <alternativeName>
        <fullName evidence="12">Cyclic oligoadenylate synthase</fullName>
    </alternativeName>
</protein>
<comment type="cofactor">
    <cofactor evidence="1">
        <name>a divalent metal cation</name>
        <dbReference type="ChEBI" id="CHEBI:60240"/>
    </cofactor>
</comment>
<evidence type="ECO:0000256" key="6">
    <source>
        <dbReference type="ARBA" id="ARBA00022741"/>
    </source>
</evidence>
<dbReference type="InterPro" id="IPR054767">
    <property type="entry name" value="Cas10-Cmr2_palm2"/>
</dbReference>
<dbReference type="Gene3D" id="1.10.3210.10">
    <property type="entry name" value="Hypothetical protein af1432"/>
    <property type="match status" value="1"/>
</dbReference>
<evidence type="ECO:0000256" key="2">
    <source>
        <dbReference type="ARBA" id="ARBA00005700"/>
    </source>
</evidence>
<keyword evidence="6" id="KW-0547">Nucleotide-binding</keyword>
<dbReference type="InterPro" id="IPR048693">
    <property type="entry name" value="Cmr2-like_C"/>
</dbReference>
<dbReference type="PROSITE" id="PS50887">
    <property type="entry name" value="GGDEF"/>
    <property type="match status" value="1"/>
</dbReference>
<sequence>MKMIDQKIKLITGSLLHDIGKVVYREGSDRRNHSVSGYDFLKEEGKIEDKEILDCVRYHHFSEIKSARLKEDNLAYIVYLADNIAAFADRRKKEDTEEKGFDLSVPLQSVFNVLNGNNQSFYYQPGDMDNQGKINYPASEKKPFSREFYMKICQRMLDNFRGMNWSEEYLNSLLAVMEANLSYMPSSTSNEELSDISLFDHVKLTAAISSCIYDYLNENHLSYKTELFDKKDFYDRNAFLLCSMDISGIQSFIYTISSKNALKTLRARSFYLEIMMEHIIDLLLDRLQLSRANLLYSGGGHCYLLLANTTKTVIQIQKFQEELKEWLLKQFQTDLFVAFGYVQCTGNAFRNVPEGSYTELFRKMSKMLSLQKQHRYTAREIIRLNNRKEQDYSRECKVCKKIGYVDEEGVCALCRKIEKLSKNVLYADFFSVVLENPDEREDAMPLPGGYCLVADDEKKLCRRMENDDYFVRAYSKNKLYTGKHIATKLWVGDYSTGSTFEEFAREAEGISRIGVLRADVDNLGQAIVSGFCNSKNGDRYMTLSRTATLSRQLSLFFKYHIRFILENGEYSLEGKNGGKKRQATIVYSGGDDVFIVGAWNDIIELSVDLRRKFEQYTQGTLSISAGIGIYDFSYPIAAIAEETGMMESESKRMPEKNAVTLLQDGEIHLVDDGDEEKEISDGTYSWKELEEGVVQEKYRALCDFFEGIDETRGMSFLYRMMELVRGHEEKINFARMMYLLSRLEPTEEGPKKEKYRQLSRKMYRWIQSDQDCRQLKTAINLYAYIHRKKGEHRDEN</sequence>
<dbReference type="GO" id="GO:0016740">
    <property type="term" value="F:transferase activity"/>
    <property type="evidence" value="ECO:0007669"/>
    <property type="project" value="UniProtKB-KW"/>
</dbReference>
<dbReference type="InterPro" id="IPR041062">
    <property type="entry name" value="Csm1_B"/>
</dbReference>
<evidence type="ECO:0000256" key="10">
    <source>
        <dbReference type="ARBA" id="ARBA00022840"/>
    </source>
</evidence>
<dbReference type="InterPro" id="IPR013408">
    <property type="entry name" value="Cas10/Csm1"/>
</dbReference>
<keyword evidence="9" id="KW-0269">Exonuclease</keyword>
<proteinExistence type="inferred from homology"/>
<dbReference type="Pfam" id="PF22335">
    <property type="entry name" value="Cas10-Cmr2_palm2"/>
    <property type="match status" value="1"/>
</dbReference>
<comment type="caution">
    <text evidence="14">The sequence shown here is derived from an EMBL/GenBank/DDBJ whole genome shotgun (WGS) entry which is preliminary data.</text>
</comment>
<keyword evidence="8" id="KW-0378">Hydrolase</keyword>
<reference evidence="14 15" key="1">
    <citation type="journal article" date="2019" name="Nat. Med.">
        <title>A library of human gut bacterial isolates paired with longitudinal multiomics data enables mechanistic microbiome research.</title>
        <authorList>
            <person name="Poyet M."/>
            <person name="Groussin M."/>
            <person name="Gibbons S.M."/>
            <person name="Avila-Pacheco J."/>
            <person name="Jiang X."/>
            <person name="Kearney S.M."/>
            <person name="Perrotta A.R."/>
            <person name="Berdy B."/>
            <person name="Zhao S."/>
            <person name="Lieberman T.D."/>
            <person name="Swanson P.K."/>
            <person name="Smith M."/>
            <person name="Roesemann S."/>
            <person name="Alexander J.E."/>
            <person name="Rich S.A."/>
            <person name="Livny J."/>
            <person name="Vlamakis H."/>
            <person name="Clish C."/>
            <person name="Bullock K."/>
            <person name="Deik A."/>
            <person name="Scott J."/>
            <person name="Pierce K.A."/>
            <person name="Xavier R.J."/>
            <person name="Alm E.J."/>
        </authorList>
    </citation>
    <scope>NUCLEOTIDE SEQUENCE [LARGE SCALE GENOMIC DNA]</scope>
    <source>
        <strain evidence="14 15">BIOML-A1</strain>
    </source>
</reference>
<evidence type="ECO:0000256" key="5">
    <source>
        <dbReference type="ARBA" id="ARBA00022722"/>
    </source>
</evidence>
<dbReference type="AlphaFoldDB" id="A0A6L8SZ53"/>
<dbReference type="GO" id="GO:0005524">
    <property type="term" value="F:ATP binding"/>
    <property type="evidence" value="ECO:0007669"/>
    <property type="project" value="UniProtKB-KW"/>
</dbReference>
<dbReference type="SUPFAM" id="SSF109604">
    <property type="entry name" value="HD-domain/PDEase-like"/>
    <property type="match status" value="1"/>
</dbReference>